<name>C2EIS8_9LACO</name>
<comment type="caution">
    <text evidence="1">The sequence shown here is derived from an EMBL/GenBank/DDBJ whole genome shotgun (WGS) entry which is preliminary data.</text>
</comment>
<dbReference type="HOGENOM" id="CLU_3169619_0_0_9"/>
<evidence type="ECO:0000313" key="2">
    <source>
        <dbReference type="Proteomes" id="UP000003531"/>
    </source>
</evidence>
<dbReference type="Proteomes" id="UP000003531">
    <property type="component" value="Unassembled WGS sequence"/>
</dbReference>
<gene>
    <name evidence="1" type="ORF">HMPREF0545_1550</name>
</gene>
<sequence>MNREEFLRTIIKDRYGSLRAFAKNIDMPYTTLVSMLKRGIRLVLIIF</sequence>
<organism evidence="1 2">
    <name type="scientific">Ligilactobacillus salivarius DSM 20555 = ATCC 11741</name>
    <dbReference type="NCBI Taxonomy" id="1423799"/>
    <lineage>
        <taxon>Bacteria</taxon>
        <taxon>Bacillati</taxon>
        <taxon>Bacillota</taxon>
        <taxon>Bacilli</taxon>
        <taxon>Lactobacillales</taxon>
        <taxon>Lactobacillaceae</taxon>
        <taxon>Ligilactobacillus</taxon>
    </lineage>
</organism>
<accession>C2EIS8</accession>
<dbReference type="AlphaFoldDB" id="C2EIS8"/>
<dbReference type="RefSeq" id="WP_003699173.1">
    <property type="nucleotide sequence ID" value="NZ_AYYT01000024.1"/>
</dbReference>
<proteinExistence type="predicted"/>
<protein>
    <submittedName>
        <fullName evidence="1">Uncharacterized protein</fullName>
    </submittedName>
</protein>
<dbReference type="EMBL" id="ACGT01000032">
    <property type="protein sequence ID" value="EEJ73582.1"/>
    <property type="molecule type" value="Genomic_DNA"/>
</dbReference>
<reference evidence="1 2" key="1">
    <citation type="submission" date="2009-01" db="EMBL/GenBank/DDBJ databases">
        <authorList>
            <person name="Qin X."/>
            <person name="Bachman B."/>
            <person name="Battles P."/>
            <person name="Bell A."/>
            <person name="Bess C."/>
            <person name="Bickham C."/>
            <person name="Chaboub L."/>
            <person name="Chen D."/>
            <person name="Coyle M."/>
            <person name="Deiros D.R."/>
            <person name="Dinh H."/>
            <person name="Forbes L."/>
            <person name="Fowler G."/>
            <person name="Francisco L."/>
            <person name="Fu Q."/>
            <person name="Gubbala S."/>
            <person name="Hale W."/>
            <person name="Han Y."/>
            <person name="Hemphill L."/>
            <person name="Highlander S.K."/>
            <person name="Hirani K."/>
            <person name="Hogues M."/>
            <person name="Jackson L."/>
            <person name="Jakkamsetti A."/>
            <person name="Javaid M."/>
            <person name="Jiang H."/>
            <person name="Korchina V."/>
            <person name="Kovar C."/>
            <person name="Lara F."/>
            <person name="Lee S."/>
            <person name="Mata R."/>
            <person name="Mathew T."/>
            <person name="Moen C."/>
            <person name="Morales K."/>
            <person name="Munidasa M."/>
            <person name="Nazareth L."/>
            <person name="Ngo R."/>
            <person name="Nguyen L."/>
            <person name="Okwuonu G."/>
            <person name="Ongeri F."/>
            <person name="Patil S."/>
            <person name="Petrosino J."/>
            <person name="Pham C."/>
            <person name="Pham P."/>
            <person name="Pu L.-L."/>
            <person name="Puazo M."/>
            <person name="Raj R."/>
            <person name="Reid J."/>
            <person name="Rouhana J."/>
            <person name="Saada N."/>
            <person name="Shang Y."/>
            <person name="Simmons D."/>
            <person name="Thornton R."/>
            <person name="Warren J."/>
            <person name="Weissenberger G."/>
            <person name="Zhang J."/>
            <person name="Zhang L."/>
            <person name="Zhou C."/>
            <person name="Zhu D."/>
            <person name="Muzny D."/>
            <person name="Worley K."/>
            <person name="Gibbs R."/>
        </authorList>
    </citation>
    <scope>NUCLEOTIDE SEQUENCE [LARGE SCALE GENOMIC DNA]</scope>
    <source>
        <strain evidence="1 2">ATCC 11741</strain>
    </source>
</reference>
<evidence type="ECO:0000313" key="1">
    <source>
        <dbReference type="EMBL" id="EEJ73582.1"/>
    </source>
</evidence>